<dbReference type="InterPro" id="IPR027417">
    <property type="entry name" value="P-loop_NTPase"/>
</dbReference>
<reference evidence="4 5" key="1">
    <citation type="journal article" date="2010" name="ISME J.">
        <title>Fine-scale evolution: genomic, phenotypic and ecological differentiation in two coexisting Salinibacter ruber strains.</title>
        <authorList>
            <person name="Pena A."/>
            <person name="Teeling H."/>
            <person name="Huerta-Cepas J."/>
            <person name="Santos F."/>
            <person name="Yarza P."/>
            <person name="Brito-Echeverria J."/>
            <person name="Lucio M."/>
            <person name="Schmitt-Kopplin P."/>
            <person name="Meseguer I."/>
            <person name="Schenowitz C."/>
            <person name="Dossat C."/>
            <person name="Barbe V."/>
            <person name="Dopazo J."/>
            <person name="Rossello-Mora R."/>
            <person name="Schuler M."/>
            <person name="Glockner F.O."/>
            <person name="Amann R."/>
            <person name="Gabaldon T."/>
            <person name="Anton J."/>
        </authorList>
    </citation>
    <scope>NUCLEOTIDE SEQUENCE [LARGE SCALE GENOMIC DNA]</scope>
    <source>
        <strain evidence="4 5">M8</strain>
    </source>
</reference>
<dbReference type="Pfam" id="PF00685">
    <property type="entry name" value="Sulfotransfer_1"/>
    <property type="match status" value="1"/>
</dbReference>
<dbReference type="HOGENOM" id="CLU_027239_6_1_10"/>
<feature type="domain" description="Sulfotransferase" evidence="3">
    <location>
        <begin position="52"/>
        <end position="288"/>
    </location>
</feature>
<comment type="similarity">
    <text evidence="1">Belongs to the sulfotransferase 1 family.</text>
</comment>
<name>D5H6I0_SALRM</name>
<dbReference type="InterPro" id="IPR000863">
    <property type="entry name" value="Sulfotransferase_dom"/>
</dbReference>
<proteinExistence type="inferred from homology"/>
<accession>D5H6I0</accession>
<dbReference type="Gene3D" id="3.40.50.300">
    <property type="entry name" value="P-loop containing nucleotide triphosphate hydrolases"/>
    <property type="match status" value="1"/>
</dbReference>
<evidence type="ECO:0000259" key="3">
    <source>
        <dbReference type="Pfam" id="PF00685"/>
    </source>
</evidence>
<dbReference type="EMBL" id="FP565814">
    <property type="protein sequence ID" value="CBH23635.1"/>
    <property type="molecule type" value="Genomic_DNA"/>
</dbReference>
<dbReference type="SUPFAM" id="SSF52540">
    <property type="entry name" value="P-loop containing nucleoside triphosphate hydrolases"/>
    <property type="match status" value="1"/>
</dbReference>
<dbReference type="PANTHER" id="PTHR11783">
    <property type="entry name" value="SULFOTRANSFERASE SULT"/>
    <property type="match status" value="1"/>
</dbReference>
<evidence type="ECO:0000256" key="2">
    <source>
        <dbReference type="ARBA" id="ARBA00022679"/>
    </source>
</evidence>
<gene>
    <name evidence="4" type="ordered locus">SRM_00714</name>
</gene>
<dbReference type="GO" id="GO:0008146">
    <property type="term" value="F:sulfotransferase activity"/>
    <property type="evidence" value="ECO:0007669"/>
    <property type="project" value="InterPro"/>
</dbReference>
<evidence type="ECO:0000256" key="1">
    <source>
        <dbReference type="ARBA" id="ARBA00005771"/>
    </source>
</evidence>
<dbReference type="KEGG" id="srm:SRM_00714"/>
<evidence type="ECO:0000313" key="5">
    <source>
        <dbReference type="Proteomes" id="UP000000933"/>
    </source>
</evidence>
<evidence type="ECO:0000313" key="4">
    <source>
        <dbReference type="EMBL" id="CBH23635.1"/>
    </source>
</evidence>
<reference evidence="5" key="2">
    <citation type="submission" date="2010-04" db="EMBL/GenBank/DDBJ databases">
        <title>Genome sequence of Salinibacter ruber M8.</title>
        <authorList>
            <consortium name="Genoscope"/>
        </authorList>
    </citation>
    <scope>NUCLEOTIDE SEQUENCE [LARGE SCALE GENOMIC DNA]</scope>
    <source>
        <strain evidence="5">M8</strain>
    </source>
</reference>
<keyword evidence="2" id="KW-0808">Transferase</keyword>
<protein>
    <submittedName>
        <fullName evidence="4">Sulfotransferase</fullName>
    </submittedName>
</protein>
<dbReference type="AlphaFoldDB" id="D5H6I0"/>
<organism evidence="4 5">
    <name type="scientific">Salinibacter ruber (strain M8)</name>
    <dbReference type="NCBI Taxonomy" id="761659"/>
    <lineage>
        <taxon>Bacteria</taxon>
        <taxon>Pseudomonadati</taxon>
        <taxon>Rhodothermota</taxon>
        <taxon>Rhodothermia</taxon>
        <taxon>Rhodothermales</taxon>
        <taxon>Salinibacteraceae</taxon>
        <taxon>Salinibacter</taxon>
    </lineage>
</organism>
<dbReference type="Proteomes" id="UP000000933">
    <property type="component" value="Chromosome"/>
</dbReference>
<sequence length="298" mass="34850">MEGLEQFARKWIPAGMAQKAKQWISRPRFWAQVWAARRNYRREDVSHEHPLLFVAGLPKSGTSWLESMLASYPGYEAVMPPRAVAYEQAHKGSHDFDLPEETFTQLRGALAVLKLHLPGSPHNVRLLREAEIPYVVLYRDLRDVAVSHYFYVRRTPWHPEYGDYCDLDVEDGLRHFSRTLLPEFADWMRSWRKNRDRERSIEVRYEDLLDDTVREFRKVASHFSLDASSSTIEEIVDEHRFENVSGGRARGEQDSDSFVRKGVSGDWKHHFTPELKNLFKTNAGQALIDFGYEVDHSW</sequence>